<keyword evidence="1" id="KW-0677">Repeat</keyword>
<evidence type="ECO:0000256" key="1">
    <source>
        <dbReference type="ARBA" id="ARBA00022737"/>
    </source>
</evidence>
<dbReference type="PANTHER" id="PTHR24166">
    <property type="entry name" value="ROLLING PEBBLES, ISOFORM B"/>
    <property type="match status" value="1"/>
</dbReference>
<protein>
    <recommendedName>
        <fullName evidence="4">C2 domain-containing protein</fullName>
    </recommendedName>
</protein>
<name>A0ABQ8UQL4_9EUKA</name>
<feature type="domain" description="C2" evidence="4">
    <location>
        <begin position="640"/>
        <end position="765"/>
    </location>
</feature>
<dbReference type="InterPro" id="IPR035892">
    <property type="entry name" value="C2_domain_sf"/>
</dbReference>
<dbReference type="Proteomes" id="UP001141327">
    <property type="component" value="Unassembled WGS sequence"/>
</dbReference>
<keyword evidence="2" id="KW-0040">ANK repeat</keyword>
<dbReference type="Pfam" id="PF00168">
    <property type="entry name" value="C2"/>
    <property type="match status" value="1"/>
</dbReference>
<dbReference type="SUPFAM" id="SSF49562">
    <property type="entry name" value="C2 domain (Calcium/lipid-binding domain, CaLB)"/>
    <property type="match status" value="1"/>
</dbReference>
<dbReference type="SMART" id="SM00248">
    <property type="entry name" value="ANK"/>
    <property type="match status" value="5"/>
</dbReference>
<evidence type="ECO:0000313" key="5">
    <source>
        <dbReference type="EMBL" id="KAJ4459000.1"/>
    </source>
</evidence>
<evidence type="ECO:0000259" key="4">
    <source>
        <dbReference type="PROSITE" id="PS50004"/>
    </source>
</evidence>
<dbReference type="PROSITE" id="PS50004">
    <property type="entry name" value="C2"/>
    <property type="match status" value="1"/>
</dbReference>
<dbReference type="CDD" id="cd00030">
    <property type="entry name" value="C2"/>
    <property type="match status" value="1"/>
</dbReference>
<gene>
    <name evidence="5" type="ORF">PAPYR_5047</name>
</gene>
<reference evidence="5" key="1">
    <citation type="journal article" date="2022" name="bioRxiv">
        <title>Genomics of Preaxostyla Flagellates Illuminates Evolutionary Transitions and the Path Towards Mitochondrial Loss.</title>
        <authorList>
            <person name="Novak L.V.F."/>
            <person name="Treitli S.C."/>
            <person name="Pyrih J."/>
            <person name="Halakuc P."/>
            <person name="Pipaliya S.V."/>
            <person name="Vacek V."/>
            <person name="Brzon O."/>
            <person name="Soukal P."/>
            <person name="Eme L."/>
            <person name="Dacks J.B."/>
            <person name="Karnkowska A."/>
            <person name="Elias M."/>
            <person name="Hampl V."/>
        </authorList>
    </citation>
    <scope>NUCLEOTIDE SEQUENCE</scope>
    <source>
        <strain evidence="5">RCP-MX</strain>
    </source>
</reference>
<feature type="compositionally biased region" description="Pro residues" evidence="3">
    <location>
        <begin position="457"/>
        <end position="475"/>
    </location>
</feature>
<dbReference type="InterPro" id="IPR002110">
    <property type="entry name" value="Ankyrin_rpt"/>
</dbReference>
<accession>A0ABQ8UQL4</accession>
<dbReference type="InterPro" id="IPR000008">
    <property type="entry name" value="C2_dom"/>
</dbReference>
<comment type="caution">
    <text evidence="5">The sequence shown here is derived from an EMBL/GenBank/DDBJ whole genome shotgun (WGS) entry which is preliminary data.</text>
</comment>
<dbReference type="EMBL" id="JAPMOS010000023">
    <property type="protein sequence ID" value="KAJ4459000.1"/>
    <property type="molecule type" value="Genomic_DNA"/>
</dbReference>
<dbReference type="SUPFAM" id="SSF48403">
    <property type="entry name" value="Ankyrin repeat"/>
    <property type="match status" value="1"/>
</dbReference>
<proteinExistence type="predicted"/>
<evidence type="ECO:0000256" key="2">
    <source>
        <dbReference type="ARBA" id="ARBA00023043"/>
    </source>
</evidence>
<dbReference type="InterPro" id="IPR036770">
    <property type="entry name" value="Ankyrin_rpt-contain_sf"/>
</dbReference>
<dbReference type="SMART" id="SM00239">
    <property type="entry name" value="C2"/>
    <property type="match status" value="1"/>
</dbReference>
<evidence type="ECO:0000256" key="3">
    <source>
        <dbReference type="SAM" id="MobiDB-lite"/>
    </source>
</evidence>
<organism evidence="5 6">
    <name type="scientific">Paratrimastix pyriformis</name>
    <dbReference type="NCBI Taxonomy" id="342808"/>
    <lineage>
        <taxon>Eukaryota</taxon>
        <taxon>Metamonada</taxon>
        <taxon>Preaxostyla</taxon>
        <taxon>Paratrimastigidae</taxon>
        <taxon>Paratrimastix</taxon>
    </lineage>
</organism>
<feature type="region of interest" description="Disordered" evidence="3">
    <location>
        <begin position="452"/>
        <end position="495"/>
    </location>
</feature>
<dbReference type="Gene3D" id="1.25.40.20">
    <property type="entry name" value="Ankyrin repeat-containing domain"/>
    <property type="match status" value="2"/>
</dbReference>
<dbReference type="InterPro" id="IPR050889">
    <property type="entry name" value="Dendritic_Spine_Reg/Scaffold"/>
</dbReference>
<dbReference type="Pfam" id="PF00023">
    <property type="entry name" value="Ank"/>
    <property type="match status" value="1"/>
</dbReference>
<sequence length="950" mass="102885">MQYPFREGNPFFQAALRGDVSQVRQLMPNAHSVNKSFNVAREMFQTHHPGLCCRMNALHVAAAHGFVDVVRVLLTSPHLDVNKYTDKKEPKKEFYPLNGGTQREVICNSFIHKTALHLAVEGHHPEVVIALLEDPRVDVNLMTQEKWKVNRPVQKVHEKYLTQRSPLHLAALQGDVAMMQLFLRHPRIKPMDYATEDLWRKTGYEESSHAQNNCLRLYERRTRLWRREADRFPTPPSFHPCPPRSQEQGPIHYAAQCNSVEAVQLLLAAQPNDLNLIGYYQSELASYSMQEDLGRPMWEVVNSSFGLKPDMTPLLAAIKATNGRHDHPAPQGGGCSAPRGGVDVPVLDLIAISPGGWMLGRQGSVDVIRYLLSQPSTNVEARTHDNKTAQNLLNEAGLPTEVHKGLSEILSRATSRSRGVTPIGPSGNNLAVTVVKVATPIPVVVPFAATPAATPAPSGPSPLLPAPAAPAPAPAARPLIDLSGHPSPFMTGPTPAPAAPAKPFTLDVSFFSVGPSRAAPAAPAAPAAAPLLDLFGAPAAAPPAPAVAQSPALSAPATASPPAAARPVQHDDLEALFSSRLSGFGAAPAAPASPAVVAPAPVPSPAASESDPSRMIKTILALVPTVPGLDSLATLFLNGSHSPVAVFKAVFETMSSPRLRVTVVRGQNLMRSAFAQVCDPYTRVTISHQRFMTSTKTACCDPLTSRFLLPESFVFEMRPTFRQMTVEVFDKDRVKITREVPLGFSTVDLSSVLRELTEGQLSREFEGSATITPVASPLMGTKYYTNPVGLTRRPASSLGMSGTATARAVAPATYTKVAKRTVNTLYGTLELAFSLGDQPAPLPSSPAPNVDIQRVLFIVCMPQYHVYYIADATPLQFMAWYHRFLHWTKGELVLYYSRHIPDQEGDEADGQDEALVFCNEGGRNQGGKRIQGAKPEKGITESRPTRMLLL</sequence>
<dbReference type="Pfam" id="PF12796">
    <property type="entry name" value="Ank_2"/>
    <property type="match status" value="1"/>
</dbReference>
<evidence type="ECO:0000313" key="6">
    <source>
        <dbReference type="Proteomes" id="UP001141327"/>
    </source>
</evidence>
<keyword evidence="6" id="KW-1185">Reference proteome</keyword>
<dbReference type="Gene3D" id="2.60.40.150">
    <property type="entry name" value="C2 domain"/>
    <property type="match status" value="1"/>
</dbReference>
<dbReference type="PANTHER" id="PTHR24166:SF48">
    <property type="entry name" value="PROTEIN VAPYRIN"/>
    <property type="match status" value="1"/>
</dbReference>